<dbReference type="PANTHER" id="PTHR31906">
    <property type="entry name" value="PLASTID-LIPID-ASSOCIATED PROTEIN 4, CHLOROPLASTIC-RELATED"/>
    <property type="match status" value="1"/>
</dbReference>
<keyword evidence="2" id="KW-0934">Plastid</keyword>
<evidence type="ECO:0000313" key="5">
    <source>
        <dbReference type="EMBL" id="CAD8873575.1"/>
    </source>
</evidence>
<evidence type="ECO:0000256" key="1">
    <source>
        <dbReference type="ARBA" id="ARBA00004474"/>
    </source>
</evidence>
<protein>
    <recommendedName>
        <fullName evidence="4">Plastid lipid-associated protein/fibrillin conserved domain-containing protein</fullName>
    </recommendedName>
</protein>
<dbReference type="Pfam" id="PF04755">
    <property type="entry name" value="PAP_fibrillin"/>
    <property type="match status" value="1"/>
</dbReference>
<comment type="subcellular location">
    <subcellularLocation>
        <location evidence="1">Plastid</location>
    </subcellularLocation>
</comment>
<dbReference type="EMBL" id="HBFR01001146">
    <property type="protein sequence ID" value="CAD8873575.1"/>
    <property type="molecule type" value="Transcribed_RNA"/>
</dbReference>
<dbReference type="AlphaFoldDB" id="A0A7S1B327"/>
<proteinExistence type="predicted"/>
<feature type="signal peptide" evidence="3">
    <location>
        <begin position="1"/>
        <end position="22"/>
    </location>
</feature>
<name>A0A7S1B327_9STRA</name>
<evidence type="ECO:0000259" key="4">
    <source>
        <dbReference type="Pfam" id="PF04755"/>
    </source>
</evidence>
<accession>A0A7S1B327</accession>
<evidence type="ECO:0000256" key="2">
    <source>
        <dbReference type="ARBA" id="ARBA00022640"/>
    </source>
</evidence>
<dbReference type="GO" id="GO:0009536">
    <property type="term" value="C:plastid"/>
    <property type="evidence" value="ECO:0007669"/>
    <property type="project" value="UniProtKB-SubCell"/>
</dbReference>
<feature type="domain" description="Plastid lipid-associated protein/fibrillin conserved" evidence="4">
    <location>
        <begin position="116"/>
        <end position="303"/>
    </location>
</feature>
<organism evidence="5">
    <name type="scientific">Corethron hystrix</name>
    <dbReference type="NCBI Taxonomy" id="216773"/>
    <lineage>
        <taxon>Eukaryota</taxon>
        <taxon>Sar</taxon>
        <taxon>Stramenopiles</taxon>
        <taxon>Ochrophyta</taxon>
        <taxon>Bacillariophyta</taxon>
        <taxon>Coscinodiscophyceae</taxon>
        <taxon>Corethrophycidae</taxon>
        <taxon>Corethrales</taxon>
        <taxon>Corethraceae</taxon>
        <taxon>Corethron</taxon>
    </lineage>
</organism>
<gene>
    <name evidence="5" type="ORF">CHYS00102_LOCUS733</name>
</gene>
<dbReference type="InterPro" id="IPR006843">
    <property type="entry name" value="PAP/fibrillin_dom"/>
</dbReference>
<dbReference type="InterPro" id="IPR039633">
    <property type="entry name" value="PAP"/>
</dbReference>
<reference evidence="5" key="1">
    <citation type="submission" date="2021-01" db="EMBL/GenBank/DDBJ databases">
        <authorList>
            <person name="Corre E."/>
            <person name="Pelletier E."/>
            <person name="Niang G."/>
            <person name="Scheremetjew M."/>
            <person name="Finn R."/>
            <person name="Kale V."/>
            <person name="Holt S."/>
            <person name="Cochrane G."/>
            <person name="Meng A."/>
            <person name="Brown T."/>
            <person name="Cohen L."/>
        </authorList>
    </citation>
    <scope>NUCLEOTIDE SEQUENCE</scope>
    <source>
        <strain evidence="5">308</strain>
    </source>
</reference>
<evidence type="ECO:0000256" key="3">
    <source>
        <dbReference type="SAM" id="SignalP"/>
    </source>
</evidence>
<sequence>MILPPVISSLVSFLFLVTESSTAYAPLSAFRRAWTTQPRPFVLKASVISTVVPNPEAIELKESLLESVKNLRTLQERDGDFSIDFGVKGGELNEKSRAPQKVDFYSISKEVGEASDDVLRICDQLSQFSPIEEPTKFLGDKENGSLAPLQGAWKLLFSTAADASFSKNSTRGAATAQNIVDARRGRITNVIDFAAREDGTEPVLKQLNVVIKAIAVNQKRVELQFKYAKAVLTKFFFFPLFGRKLPVYIPVPGPFITRCLVFLSRLLKFGKKGAKSVPKAYFDILYLDNDLRIHKTGEDNFFVQASKRWDAAQPLLK</sequence>
<feature type="chain" id="PRO_5031369630" description="Plastid lipid-associated protein/fibrillin conserved domain-containing protein" evidence="3">
    <location>
        <begin position="23"/>
        <end position="317"/>
    </location>
</feature>
<keyword evidence="3" id="KW-0732">Signal</keyword>